<dbReference type="UniPathway" id="UPA00079"/>
<dbReference type="EMBL" id="CP003220">
    <property type="protein sequence ID" value="EGB14970.1"/>
    <property type="molecule type" value="Genomic_DNA"/>
</dbReference>
<dbReference type="SUPFAM" id="SSF53167">
    <property type="entry name" value="Purine and uridine phosphorylases"/>
    <property type="match status" value="1"/>
</dbReference>
<keyword evidence="1" id="KW-0378">Hydrolase</keyword>
<feature type="domain" description="Nucleoside phosphorylase" evidence="3">
    <location>
        <begin position="140"/>
        <end position="208"/>
    </location>
</feature>
<comment type="pathway">
    <text evidence="1">Quinol/quinone metabolism; menaquinone biosynthesis.</text>
</comment>
<proteinExistence type="inferred from homology"/>
<evidence type="ECO:0000256" key="1">
    <source>
        <dbReference type="HAMAP-Rule" id="MF_00991"/>
    </source>
</evidence>
<dbReference type="GO" id="GO:0005829">
    <property type="term" value="C:cytosol"/>
    <property type="evidence" value="ECO:0007669"/>
    <property type="project" value="TreeGrafter"/>
</dbReference>
<dbReference type="GO" id="GO:0019284">
    <property type="term" value="P:L-methionine salvage from S-adenosylmethionine"/>
    <property type="evidence" value="ECO:0007669"/>
    <property type="project" value="TreeGrafter"/>
</dbReference>
<dbReference type="InterPro" id="IPR000845">
    <property type="entry name" value="Nucleoside_phosphorylase_d"/>
</dbReference>
<dbReference type="GO" id="GO:0008930">
    <property type="term" value="F:methylthioadenosine nucleosidase activity"/>
    <property type="evidence" value="ECO:0007669"/>
    <property type="project" value="TreeGrafter"/>
</dbReference>
<protein>
    <recommendedName>
        <fullName evidence="1 2">Futalosine hydrolase</fullName>
        <shortName evidence="1">FL hydrolase</shortName>
        <ecNumber evidence="1 2">3.2.2.26</ecNumber>
    </recommendedName>
    <alternativeName>
        <fullName evidence="1">Futalosine nucleosidase</fullName>
    </alternativeName>
    <alternativeName>
        <fullName evidence="1">Menaquinone biosynthetic enzyme MqnB</fullName>
    </alternativeName>
</protein>
<evidence type="ECO:0000256" key="2">
    <source>
        <dbReference type="NCBIfam" id="TIGR03664"/>
    </source>
</evidence>
<name>F0JFX4_9BACT</name>
<keyword evidence="1" id="KW-0474">Menaquinone biosynthesis</keyword>
<dbReference type="AlphaFoldDB" id="F0JFX4"/>
<reference evidence="4 5" key="1">
    <citation type="journal article" date="2011" name="J. Bacteriol.">
        <title>Genome sequence of the mercury-methylating strain Desulfovibrio desulfuricans ND132.</title>
        <authorList>
            <person name="Brown S.D."/>
            <person name="Gilmour C.C."/>
            <person name="Kucken A.M."/>
            <person name="Wall J.D."/>
            <person name="Elias D.A."/>
            <person name="Brandt C.C."/>
            <person name="Podar M."/>
            <person name="Chertkov O."/>
            <person name="Held B."/>
            <person name="Bruce D.C."/>
            <person name="Detter J.C."/>
            <person name="Tapia R."/>
            <person name="Han C.S."/>
            <person name="Goodwin L.A."/>
            <person name="Cheng J.F."/>
            <person name="Pitluck S."/>
            <person name="Woyke T."/>
            <person name="Mikhailova N."/>
            <person name="Ivanova N.N."/>
            <person name="Han J."/>
            <person name="Lucas S."/>
            <person name="Lapidus A.L."/>
            <person name="Land M.L."/>
            <person name="Hauser L.J."/>
            <person name="Palumbo A.V."/>
        </authorList>
    </citation>
    <scope>NUCLEOTIDE SEQUENCE [LARGE SCALE GENOMIC DNA]</scope>
    <source>
        <strain evidence="4 5">ND132</strain>
    </source>
</reference>
<dbReference type="GO" id="GO:0009116">
    <property type="term" value="P:nucleoside metabolic process"/>
    <property type="evidence" value="ECO:0007669"/>
    <property type="project" value="InterPro"/>
</dbReference>
<dbReference type="KEGG" id="ddn:DND132_1764"/>
<keyword evidence="5" id="KW-1185">Reference proteome</keyword>
<dbReference type="InterPro" id="IPR019963">
    <property type="entry name" value="FL_hydrolase_MqnB"/>
</dbReference>
<dbReference type="PANTHER" id="PTHR46832">
    <property type="entry name" value="5'-METHYLTHIOADENOSINE/S-ADENOSYLHOMOCYSTEINE NUCLEOSIDASE"/>
    <property type="match status" value="1"/>
</dbReference>
<sequence>MTATANEMRAAFPGGPVPAQGGTAAYELGGHALLLAVSGVGLVNTALMAGWLLGRADVAGAVNLGIAGGYDLQRTPLLRACFAEGEVWPEYGLLGADGLADARGIGFAQGRVRGEQVWDRLELSPREDAEAMNLGLGADWTPVTGVTVSGVSGTPERAALLREARGGGMESMEGFGLAYAAALAGKPFLEVRTISNLAGSRGAGDWDLKGALRALAGATATLFAAQSGACPATSNLT</sequence>
<dbReference type="EC" id="3.2.2.26" evidence="1 2"/>
<evidence type="ECO:0000313" key="5">
    <source>
        <dbReference type="Proteomes" id="UP000007845"/>
    </source>
</evidence>
<comment type="function">
    <text evidence="1">Catalyzes the hydrolysis of futalosine (FL) to dehypoxanthine futalosine (DHFL) and hypoxanthine, a step in the biosynthesis of menaquinone (MK, vitamin K2).</text>
</comment>
<comment type="similarity">
    <text evidence="1">Belongs to the PNP/UDP phosphorylase family. Futalosine hydrolase subfamily.</text>
</comment>
<evidence type="ECO:0000259" key="3">
    <source>
        <dbReference type="Pfam" id="PF01048"/>
    </source>
</evidence>
<dbReference type="InterPro" id="IPR035994">
    <property type="entry name" value="Nucleoside_phosphorylase_sf"/>
</dbReference>
<dbReference type="STRING" id="641491.DND132_1764"/>
<dbReference type="eggNOG" id="COG0775">
    <property type="taxonomic scope" value="Bacteria"/>
</dbReference>
<dbReference type="HAMAP" id="MF_00991">
    <property type="entry name" value="MqnB"/>
    <property type="match status" value="1"/>
</dbReference>
<dbReference type="PANTHER" id="PTHR46832:SF2">
    <property type="entry name" value="FUTALOSINE HYDROLASE"/>
    <property type="match status" value="1"/>
</dbReference>
<gene>
    <name evidence="1" type="primary">mqnB</name>
    <name evidence="4" type="ORF">DND132_1764</name>
</gene>
<dbReference type="Proteomes" id="UP000007845">
    <property type="component" value="Chromosome"/>
</dbReference>
<dbReference type="GO" id="GO:0009234">
    <property type="term" value="P:menaquinone biosynthetic process"/>
    <property type="evidence" value="ECO:0007669"/>
    <property type="project" value="UniProtKB-UniRule"/>
</dbReference>
<organism evidence="4 5">
    <name type="scientific">Pseudodesulfovibrio mercurii</name>
    <dbReference type="NCBI Taxonomy" id="641491"/>
    <lineage>
        <taxon>Bacteria</taxon>
        <taxon>Pseudomonadati</taxon>
        <taxon>Thermodesulfobacteriota</taxon>
        <taxon>Desulfovibrionia</taxon>
        <taxon>Desulfovibrionales</taxon>
        <taxon>Desulfovibrionaceae</taxon>
    </lineage>
</organism>
<dbReference type="NCBIfam" id="TIGR03664">
    <property type="entry name" value="fut_nucase"/>
    <property type="match status" value="1"/>
</dbReference>
<dbReference type="HOGENOM" id="CLU_031248_3_1_7"/>
<dbReference type="GO" id="GO:0008782">
    <property type="term" value="F:adenosylhomocysteine nucleosidase activity"/>
    <property type="evidence" value="ECO:0007669"/>
    <property type="project" value="TreeGrafter"/>
</dbReference>
<evidence type="ECO:0000313" key="4">
    <source>
        <dbReference type="EMBL" id="EGB14970.1"/>
    </source>
</evidence>
<dbReference type="Pfam" id="PF01048">
    <property type="entry name" value="PNP_UDP_1"/>
    <property type="match status" value="2"/>
</dbReference>
<dbReference type="Gene3D" id="3.40.50.1580">
    <property type="entry name" value="Nucleoside phosphorylase domain"/>
    <property type="match status" value="1"/>
</dbReference>
<accession>F0JFX4</accession>
<feature type="domain" description="Nucleoside phosphorylase" evidence="3">
    <location>
        <begin position="9"/>
        <end position="71"/>
    </location>
</feature>
<comment type="catalytic activity">
    <reaction evidence="1">
        <text>futalosine + H2O = dehypoxanthine futalosine + hypoxanthine</text>
        <dbReference type="Rhea" id="RHEA:25904"/>
        <dbReference type="ChEBI" id="CHEBI:15377"/>
        <dbReference type="ChEBI" id="CHEBI:17368"/>
        <dbReference type="ChEBI" id="CHEBI:58863"/>
        <dbReference type="ChEBI" id="CHEBI:58864"/>
        <dbReference type="EC" id="3.2.2.26"/>
    </reaction>
</comment>